<evidence type="ECO:0008006" key="4">
    <source>
        <dbReference type="Google" id="ProtNLM"/>
    </source>
</evidence>
<evidence type="ECO:0000313" key="2">
    <source>
        <dbReference type="EMBL" id="MBU8823595.1"/>
    </source>
</evidence>
<protein>
    <recommendedName>
        <fullName evidence="4">Lipoprotein</fullName>
    </recommendedName>
</protein>
<evidence type="ECO:0000256" key="1">
    <source>
        <dbReference type="SAM" id="MobiDB-lite"/>
    </source>
</evidence>
<organism evidence="2 3">
    <name type="scientific">Mycolicibacterium goodii</name>
    <name type="common">Mycobacterium goodii</name>
    <dbReference type="NCBI Taxonomy" id="134601"/>
    <lineage>
        <taxon>Bacteria</taxon>
        <taxon>Bacillati</taxon>
        <taxon>Actinomycetota</taxon>
        <taxon>Actinomycetes</taxon>
        <taxon>Mycobacteriales</taxon>
        <taxon>Mycobacteriaceae</taxon>
        <taxon>Mycolicibacterium</taxon>
    </lineage>
</organism>
<dbReference type="EMBL" id="JAHBOM010000008">
    <property type="protein sequence ID" value="MBU8823595.1"/>
    <property type="molecule type" value="Genomic_DNA"/>
</dbReference>
<keyword evidence="3" id="KW-1185">Reference proteome</keyword>
<reference evidence="2 3" key="1">
    <citation type="submission" date="2021-05" db="EMBL/GenBank/DDBJ databases">
        <title>Draft Genome Sequences of Clinical Respiratory Isolates of Mycobacterium goodii Recovered in Ireland.</title>
        <authorList>
            <person name="Flanagan P.R."/>
            <person name="Mok S."/>
            <person name="Roycroft E."/>
            <person name="Rogers T.R."/>
            <person name="Fitzgibbon M."/>
        </authorList>
    </citation>
    <scope>NUCLEOTIDE SEQUENCE [LARGE SCALE GENOMIC DNA]</scope>
    <source>
        <strain evidence="2 3">14IE55</strain>
    </source>
</reference>
<feature type="compositionally biased region" description="Low complexity" evidence="1">
    <location>
        <begin position="52"/>
        <end position="67"/>
    </location>
</feature>
<dbReference type="PROSITE" id="PS51257">
    <property type="entry name" value="PROKAR_LIPOPROTEIN"/>
    <property type="match status" value="1"/>
</dbReference>
<dbReference type="Proteomes" id="UP000696413">
    <property type="component" value="Unassembled WGS sequence"/>
</dbReference>
<gene>
    <name evidence="2" type="ORF">KL859_12030</name>
</gene>
<comment type="caution">
    <text evidence="2">The sequence shown here is derived from an EMBL/GenBank/DDBJ whole genome shotgun (WGS) entry which is preliminary data.</text>
</comment>
<proteinExistence type="predicted"/>
<sequence>MPDFRHAVAIFAAAALLTACGSGEPENTDPGGSGSETPNGHGSYAHCLSEHGVSAPPGPVVGAPPGVDQQTWQEAVDACATLAPGPAEEPAG</sequence>
<accession>A0ABS6HPX1</accession>
<evidence type="ECO:0000313" key="3">
    <source>
        <dbReference type="Proteomes" id="UP000696413"/>
    </source>
</evidence>
<name>A0ABS6HPX1_MYCGD</name>
<feature type="region of interest" description="Disordered" evidence="1">
    <location>
        <begin position="21"/>
        <end position="67"/>
    </location>
</feature>